<proteinExistence type="predicted"/>
<sequence>MIRIFALLAGFALLAACTAASPDEPLADLGEFRLGHNIVVASKAQKGPISRDATAEEWVTVMTGAVSDRFGRYQGSQLYHLGISVEGYMLAPKGVPVIYNPKSALIINVTVWDDAAAKKLNDEVEQFTIFETTTGNTLLMGSGRERTREEQMQGLARNAVGQIEDWLVKMHKEHGWFDRREGAATDAQGVATVNDVVPLTTNDAPAMQAPAVGG</sequence>
<keyword evidence="3" id="KW-1185">Reference proteome</keyword>
<dbReference type="EMBL" id="BNAP01000027">
    <property type="protein sequence ID" value="GHH00554.1"/>
    <property type="molecule type" value="Genomic_DNA"/>
</dbReference>
<dbReference type="RefSeq" id="WP_229861824.1">
    <property type="nucleotide sequence ID" value="NZ_BNAP01000027.1"/>
</dbReference>
<accession>A0A8J3MEW9</accession>
<gene>
    <name evidence="2" type="ORF">GCM10010961_37270</name>
</gene>
<keyword evidence="1" id="KW-0732">Signal</keyword>
<evidence type="ECO:0000313" key="2">
    <source>
        <dbReference type="EMBL" id="GHH00554.1"/>
    </source>
</evidence>
<organism evidence="2 3">
    <name type="scientific">Pseudodonghicola xiamenensis</name>
    <dbReference type="NCBI Taxonomy" id="337702"/>
    <lineage>
        <taxon>Bacteria</taxon>
        <taxon>Pseudomonadati</taxon>
        <taxon>Pseudomonadota</taxon>
        <taxon>Alphaproteobacteria</taxon>
        <taxon>Rhodobacterales</taxon>
        <taxon>Paracoccaceae</taxon>
        <taxon>Pseudodonghicola</taxon>
    </lineage>
</organism>
<name>A0A8J3MEW9_9RHOB</name>
<evidence type="ECO:0000313" key="3">
    <source>
        <dbReference type="Proteomes" id="UP000611500"/>
    </source>
</evidence>
<evidence type="ECO:0000256" key="1">
    <source>
        <dbReference type="SAM" id="SignalP"/>
    </source>
</evidence>
<reference evidence="2" key="1">
    <citation type="journal article" date="2014" name="Int. J. Syst. Evol. Microbiol.">
        <title>Complete genome sequence of Corynebacterium casei LMG S-19264T (=DSM 44701T), isolated from a smear-ripened cheese.</title>
        <authorList>
            <consortium name="US DOE Joint Genome Institute (JGI-PGF)"/>
            <person name="Walter F."/>
            <person name="Albersmeier A."/>
            <person name="Kalinowski J."/>
            <person name="Ruckert C."/>
        </authorList>
    </citation>
    <scope>NUCLEOTIDE SEQUENCE</scope>
    <source>
        <strain evidence="2">CGMCC 1.7081</strain>
    </source>
</reference>
<comment type="caution">
    <text evidence="2">The sequence shown here is derived from an EMBL/GenBank/DDBJ whole genome shotgun (WGS) entry which is preliminary data.</text>
</comment>
<dbReference type="AlphaFoldDB" id="A0A8J3MEW9"/>
<protein>
    <submittedName>
        <fullName evidence="2">Uncharacterized protein</fullName>
    </submittedName>
</protein>
<dbReference type="PROSITE" id="PS51257">
    <property type="entry name" value="PROKAR_LIPOPROTEIN"/>
    <property type="match status" value="1"/>
</dbReference>
<reference evidence="2" key="2">
    <citation type="submission" date="2020-09" db="EMBL/GenBank/DDBJ databases">
        <authorList>
            <person name="Sun Q."/>
            <person name="Zhou Y."/>
        </authorList>
    </citation>
    <scope>NUCLEOTIDE SEQUENCE</scope>
    <source>
        <strain evidence="2">CGMCC 1.7081</strain>
    </source>
</reference>
<dbReference type="Proteomes" id="UP000611500">
    <property type="component" value="Unassembled WGS sequence"/>
</dbReference>
<feature type="signal peptide" evidence="1">
    <location>
        <begin position="1"/>
        <end position="22"/>
    </location>
</feature>
<feature type="chain" id="PRO_5035265511" evidence="1">
    <location>
        <begin position="23"/>
        <end position="214"/>
    </location>
</feature>